<keyword evidence="5 9" id="KW-0472">Membrane</keyword>
<dbReference type="PANTHER" id="PTHR45695">
    <property type="entry name" value="LEUCOKININ RECEPTOR-RELATED"/>
    <property type="match status" value="1"/>
</dbReference>
<feature type="transmembrane region" description="Helical" evidence="9">
    <location>
        <begin position="155"/>
        <end position="174"/>
    </location>
</feature>
<dbReference type="Pfam" id="PF00001">
    <property type="entry name" value="7tm_1"/>
    <property type="match status" value="3"/>
</dbReference>
<keyword evidence="6 8" id="KW-0675">Receptor</keyword>
<name>A0A3M6UBW9_POCDA</name>
<comment type="subcellular location">
    <subcellularLocation>
        <location evidence="1">Membrane</location>
        <topology evidence="1">Multi-pass membrane protein</topology>
    </subcellularLocation>
</comment>
<dbReference type="CDD" id="cd00637">
    <property type="entry name" value="7tm_classA_rhodopsin-like"/>
    <property type="match status" value="2"/>
</dbReference>
<comment type="similarity">
    <text evidence="8">Belongs to the G-protein coupled receptor 1 family.</text>
</comment>
<keyword evidence="2 8" id="KW-0812">Transmembrane</keyword>
<organism evidence="11 12">
    <name type="scientific">Pocillopora damicornis</name>
    <name type="common">Cauliflower coral</name>
    <name type="synonym">Millepora damicornis</name>
    <dbReference type="NCBI Taxonomy" id="46731"/>
    <lineage>
        <taxon>Eukaryota</taxon>
        <taxon>Metazoa</taxon>
        <taxon>Cnidaria</taxon>
        <taxon>Anthozoa</taxon>
        <taxon>Hexacorallia</taxon>
        <taxon>Scleractinia</taxon>
        <taxon>Astrocoeniina</taxon>
        <taxon>Pocilloporidae</taxon>
        <taxon>Pocillopora</taxon>
    </lineage>
</organism>
<feature type="transmembrane region" description="Helical" evidence="9">
    <location>
        <begin position="509"/>
        <end position="532"/>
    </location>
</feature>
<dbReference type="InterPro" id="IPR000276">
    <property type="entry name" value="GPCR_Rhodpsn"/>
</dbReference>
<dbReference type="PANTHER" id="PTHR45695:SF37">
    <property type="entry name" value="FREE FATTY ACID RECEPTOR 4-LIKE"/>
    <property type="match status" value="1"/>
</dbReference>
<feature type="transmembrane region" description="Helical" evidence="9">
    <location>
        <begin position="194"/>
        <end position="223"/>
    </location>
</feature>
<feature type="transmembrane region" description="Helical" evidence="9">
    <location>
        <begin position="627"/>
        <end position="651"/>
    </location>
</feature>
<gene>
    <name evidence="11" type="ORF">pdam_00004108</name>
</gene>
<feature type="transmembrane region" description="Helical" evidence="9">
    <location>
        <begin position="407"/>
        <end position="436"/>
    </location>
</feature>
<accession>A0A3M6UBW9</accession>
<dbReference type="Gene3D" id="1.20.1070.10">
    <property type="entry name" value="Rhodopsin 7-helix transmembrane proteins"/>
    <property type="match status" value="4"/>
</dbReference>
<evidence type="ECO:0000256" key="9">
    <source>
        <dbReference type="SAM" id="Phobius"/>
    </source>
</evidence>
<dbReference type="Proteomes" id="UP000275408">
    <property type="component" value="Unassembled WGS sequence"/>
</dbReference>
<feature type="transmembrane region" description="Helical" evidence="9">
    <location>
        <begin position="544"/>
        <end position="568"/>
    </location>
</feature>
<dbReference type="OrthoDB" id="9046662at2759"/>
<feature type="transmembrane region" description="Helical" evidence="9">
    <location>
        <begin position="335"/>
        <end position="362"/>
    </location>
</feature>
<evidence type="ECO:0000256" key="4">
    <source>
        <dbReference type="ARBA" id="ARBA00023040"/>
    </source>
</evidence>
<dbReference type="GO" id="GO:0004930">
    <property type="term" value="F:G protein-coupled receptor activity"/>
    <property type="evidence" value="ECO:0007669"/>
    <property type="project" value="UniProtKB-KW"/>
</dbReference>
<feature type="transmembrane region" description="Helical" evidence="9">
    <location>
        <begin position="279"/>
        <end position="303"/>
    </location>
</feature>
<comment type="caution">
    <text evidence="11">The sequence shown here is derived from an EMBL/GenBank/DDBJ whole genome shotgun (WGS) entry which is preliminary data.</text>
</comment>
<dbReference type="PROSITE" id="PS00237">
    <property type="entry name" value="G_PROTEIN_RECEP_F1_1"/>
    <property type="match status" value="2"/>
</dbReference>
<dbReference type="SUPFAM" id="SSF81321">
    <property type="entry name" value="Family A G protein-coupled receptor-like"/>
    <property type="match status" value="3"/>
</dbReference>
<feature type="transmembrane region" description="Helical" evidence="9">
    <location>
        <begin position="462"/>
        <end position="488"/>
    </location>
</feature>
<evidence type="ECO:0000256" key="7">
    <source>
        <dbReference type="ARBA" id="ARBA00023224"/>
    </source>
</evidence>
<dbReference type="PROSITE" id="PS50262">
    <property type="entry name" value="G_PROTEIN_RECEP_F1_2"/>
    <property type="match status" value="2"/>
</dbReference>
<keyword evidence="12" id="KW-1185">Reference proteome</keyword>
<sequence>MSNAFAVTTVLLLLVLVDIMGNSLVCAIIWKNRNLRTPMNVLIFNLAVGDALFAALIAPKLIVSVNLRHPEGWIGSILCTFITGGGFAWIAAFCSTYTLVAIAVERYYAVIDPRGKRWTLTNRVSVSVHADADADEDENVYNNIRNPMFTSPFQIMITAAWIISAMYNIPNITYMRVANGLCYEMWPDDWKIKAFSLSVTTQVIIALVLMVSLYSRVIFALWFKRNRTDAVTSQQKGMMRVRKRVTLMAVVVSIIFGISWGTIQFLYTLHLFSSYQMNHIMYAVSNLMVLFNSAINPFVYALLNHNFRRKVKAILRYPKAKVDVTSQIQTYHMSVAFAITTTLFILVLVDIVGNSLVCVIIWKNRNLRTPINVLIFNLAVADALFAAFISPKLIVGANLRHPEGWISSILCTFITGGGFGWVAAACSIYTLVAIAVERYYAVTNGLCYETWPDDWKIRTYNIFLTTQVCVALSVMVTLYSRVVFALWFKRNSTNAVTPQQKGIMGVRKRVTIMAVVVSTIFGICHGSIQFFYTLHLFTSYQMSYAVYAFSNLMILFNSAVNPFVYALLNHNFREKVKAILRCSKGIMGVRKRVTAMAVVVSIIFGICHGSIQLFYTLRLPSSYRMSYVVYAISNQIVLFNSAVNPFVYALLNHNFRQKVKAILRCSKVKVDA</sequence>
<evidence type="ECO:0000256" key="5">
    <source>
        <dbReference type="ARBA" id="ARBA00023136"/>
    </source>
</evidence>
<evidence type="ECO:0000259" key="10">
    <source>
        <dbReference type="PROSITE" id="PS50262"/>
    </source>
</evidence>
<feature type="domain" description="G-protein coupled receptors family 1 profile" evidence="10">
    <location>
        <begin position="21"/>
        <end position="300"/>
    </location>
</feature>
<feature type="transmembrane region" description="Helical" evidence="9">
    <location>
        <begin position="42"/>
        <end position="62"/>
    </location>
</feature>
<keyword evidence="3 9" id="KW-1133">Transmembrane helix</keyword>
<feature type="transmembrane region" description="Helical" evidence="9">
    <location>
        <begin position="74"/>
        <end position="104"/>
    </location>
</feature>
<dbReference type="PRINTS" id="PR00237">
    <property type="entry name" value="GPCRRHODOPSN"/>
</dbReference>
<evidence type="ECO:0000256" key="8">
    <source>
        <dbReference type="RuleBase" id="RU000688"/>
    </source>
</evidence>
<feature type="transmembrane region" description="Helical" evidence="9">
    <location>
        <begin position="244"/>
        <end position="267"/>
    </location>
</feature>
<evidence type="ECO:0000256" key="1">
    <source>
        <dbReference type="ARBA" id="ARBA00004141"/>
    </source>
</evidence>
<feature type="transmembrane region" description="Helical" evidence="9">
    <location>
        <begin position="374"/>
        <end position="395"/>
    </location>
</feature>
<dbReference type="InterPro" id="IPR017452">
    <property type="entry name" value="GPCR_Rhodpsn_7TM"/>
</dbReference>
<proteinExistence type="inferred from homology"/>
<reference evidence="11 12" key="1">
    <citation type="journal article" date="2018" name="Sci. Rep.">
        <title>Comparative analysis of the Pocillopora damicornis genome highlights role of immune system in coral evolution.</title>
        <authorList>
            <person name="Cunning R."/>
            <person name="Bay R.A."/>
            <person name="Gillette P."/>
            <person name="Baker A.C."/>
            <person name="Traylor-Knowles N."/>
        </authorList>
    </citation>
    <scope>NUCLEOTIDE SEQUENCE [LARGE SCALE GENOMIC DNA]</scope>
    <source>
        <strain evidence="11">RSMAS</strain>
        <tissue evidence="11">Whole animal</tissue>
    </source>
</reference>
<dbReference type="AlphaFoldDB" id="A0A3M6UBW9"/>
<evidence type="ECO:0000256" key="3">
    <source>
        <dbReference type="ARBA" id="ARBA00022989"/>
    </source>
</evidence>
<evidence type="ECO:0000256" key="6">
    <source>
        <dbReference type="ARBA" id="ARBA00023170"/>
    </source>
</evidence>
<evidence type="ECO:0000256" key="2">
    <source>
        <dbReference type="ARBA" id="ARBA00022692"/>
    </source>
</evidence>
<dbReference type="GO" id="GO:0005886">
    <property type="term" value="C:plasma membrane"/>
    <property type="evidence" value="ECO:0007669"/>
    <property type="project" value="TreeGrafter"/>
</dbReference>
<feature type="transmembrane region" description="Helical" evidence="9">
    <location>
        <begin position="593"/>
        <end position="615"/>
    </location>
</feature>
<feature type="domain" description="G-protein coupled receptors family 1 profile" evidence="10">
    <location>
        <begin position="353"/>
        <end position="648"/>
    </location>
</feature>
<dbReference type="EMBL" id="RCHS01001810">
    <property type="protein sequence ID" value="RMX51160.1"/>
    <property type="molecule type" value="Genomic_DNA"/>
</dbReference>
<dbReference type="SMART" id="SM01381">
    <property type="entry name" value="7TM_GPCR_Srsx"/>
    <property type="match status" value="1"/>
</dbReference>
<protein>
    <recommendedName>
        <fullName evidence="10">G-protein coupled receptors family 1 profile domain-containing protein</fullName>
    </recommendedName>
</protein>
<keyword evidence="4 8" id="KW-0297">G-protein coupled receptor</keyword>
<evidence type="ECO:0000313" key="12">
    <source>
        <dbReference type="Proteomes" id="UP000275408"/>
    </source>
</evidence>
<evidence type="ECO:0000313" key="11">
    <source>
        <dbReference type="EMBL" id="RMX51160.1"/>
    </source>
</evidence>
<keyword evidence="7 8" id="KW-0807">Transducer</keyword>
<feature type="transmembrane region" description="Helical" evidence="9">
    <location>
        <begin position="6"/>
        <end position="30"/>
    </location>
</feature>
<feature type="non-terminal residue" evidence="11">
    <location>
        <position position="672"/>
    </location>
</feature>